<feature type="transmembrane region" description="Helical" evidence="1">
    <location>
        <begin position="220"/>
        <end position="241"/>
    </location>
</feature>
<keyword evidence="1" id="KW-1133">Transmembrane helix</keyword>
<organism evidence="2 3">
    <name type="scientific">Rugosimonospora africana</name>
    <dbReference type="NCBI Taxonomy" id="556532"/>
    <lineage>
        <taxon>Bacteria</taxon>
        <taxon>Bacillati</taxon>
        <taxon>Actinomycetota</taxon>
        <taxon>Actinomycetes</taxon>
        <taxon>Micromonosporales</taxon>
        <taxon>Micromonosporaceae</taxon>
        <taxon>Rugosimonospora</taxon>
    </lineage>
</organism>
<evidence type="ECO:0000313" key="2">
    <source>
        <dbReference type="EMBL" id="GIH14132.1"/>
    </source>
</evidence>
<feature type="transmembrane region" description="Helical" evidence="1">
    <location>
        <begin position="291"/>
        <end position="309"/>
    </location>
</feature>
<evidence type="ECO:0000313" key="3">
    <source>
        <dbReference type="Proteomes" id="UP000642748"/>
    </source>
</evidence>
<feature type="transmembrane region" description="Helical" evidence="1">
    <location>
        <begin position="155"/>
        <end position="173"/>
    </location>
</feature>
<dbReference type="RefSeq" id="WP_203917794.1">
    <property type="nucleotide sequence ID" value="NZ_BONZ01000021.1"/>
</dbReference>
<feature type="transmembrane region" description="Helical" evidence="1">
    <location>
        <begin position="261"/>
        <end position="279"/>
    </location>
</feature>
<reference evidence="2" key="1">
    <citation type="submission" date="2021-01" db="EMBL/GenBank/DDBJ databases">
        <title>Whole genome shotgun sequence of Rugosimonospora africana NBRC 104875.</title>
        <authorList>
            <person name="Komaki H."/>
            <person name="Tamura T."/>
        </authorList>
    </citation>
    <scope>NUCLEOTIDE SEQUENCE</scope>
    <source>
        <strain evidence="2">NBRC 104875</strain>
    </source>
</reference>
<feature type="transmembrane region" description="Helical" evidence="1">
    <location>
        <begin position="179"/>
        <end position="199"/>
    </location>
</feature>
<evidence type="ECO:0000256" key="1">
    <source>
        <dbReference type="SAM" id="Phobius"/>
    </source>
</evidence>
<dbReference type="AlphaFoldDB" id="A0A8J3QPY7"/>
<feature type="transmembrane region" description="Helical" evidence="1">
    <location>
        <begin position="81"/>
        <end position="99"/>
    </location>
</feature>
<comment type="caution">
    <text evidence="2">The sequence shown here is derived from an EMBL/GenBank/DDBJ whole genome shotgun (WGS) entry which is preliminary data.</text>
</comment>
<feature type="transmembrane region" description="Helical" evidence="1">
    <location>
        <begin position="549"/>
        <end position="568"/>
    </location>
</feature>
<feature type="transmembrane region" description="Helical" evidence="1">
    <location>
        <begin position="417"/>
        <end position="433"/>
    </location>
</feature>
<feature type="transmembrane region" description="Helical" evidence="1">
    <location>
        <begin position="394"/>
        <end position="411"/>
    </location>
</feature>
<dbReference type="Proteomes" id="UP000642748">
    <property type="component" value="Unassembled WGS sequence"/>
</dbReference>
<keyword evidence="3" id="KW-1185">Reference proteome</keyword>
<feature type="transmembrane region" description="Helical" evidence="1">
    <location>
        <begin position="649"/>
        <end position="666"/>
    </location>
</feature>
<gene>
    <name evidence="2" type="ORF">Raf01_23040</name>
</gene>
<feature type="transmembrane region" description="Helical" evidence="1">
    <location>
        <begin position="438"/>
        <end position="454"/>
    </location>
</feature>
<feature type="transmembrane region" description="Helical" evidence="1">
    <location>
        <begin position="607"/>
        <end position="628"/>
    </location>
</feature>
<feature type="transmembrane region" description="Helical" evidence="1">
    <location>
        <begin position="497"/>
        <end position="523"/>
    </location>
</feature>
<sequence>MSTDSRVEPPSVATLPEESARRASARWLPVARFVVAAAGSVALCLLIWSRVPRTLSGPIDIIGYPTFHDFDYMPAFWKYRLVIYGFPALFVVFYALLAWRGPLRRDARPARSGPVRLLEPLDEPRGPVLASATDRLRLPSGEDPAREAGAFTAGVLPRIALPMLVVVVATSTRNGSLDWFAGACGLLYVLAVLAGAALWSRLAASGRIRWRSGESSFWHGVSLANGAGGAVAAVLCVWFVSRHTVAFTTSGHEQTWPWLPLWLAVLGAGAVLCWTLFQLNRGRPASAVERALLITVIGSVALFIVVAVLPGPLKTLQGFDDSQGVLGAKLLGQGAVPWRDITMIHGPYYDVFRAGLGTSLFGNTMWGSVAGEAMLLVPLSRVILYLYTAWASKGNPWLLTAVAIASAGGFFPASETRFMAVPLAVIVLGEAIRRNSRAWYVGLVLVLFVQAVLVPETSFFALPALACVVAVDVVHRDPGVRLLSLKGLWRVLRRTRWCVGTGVVATLVLALVLVLIGALRGFIDYYTIFGPGHDASGAQPPIMMRTRDYAYFGAGIVAVLITVWMTVARVRRRGNWQARDWSLVAAAGFAALYGEKLLGRFDQSHSWQVFTACLPLLVLLSARALPVLDRVFRWVPAQMGERPTTSPRLAGALLIALVVAFSNPLPQVAQGLAGHYRLLGVQTSSYPELGYATPDAIDLAMVDDLNSALRTYAGDGSVFDMTNSLGYVYYLLDRKPPTSFIHVSMAVPPFAQQLLIDDLKKARPAVVVFDATSMGLPRWDGVDNNVRHYEVSDYILDNWVPVMRTDGNLIMVRRDLVAKGLPPAPTLLRQPETKDLWFSGRSCSWGTSAAFLPSVPVRGSTTLRVRPVGTSEVVDISGWAADPTTGQPAASVVIANGQKVMATLTPSRHRPDVTRALHSTASDLSGFQYGAVLPQGSAAPSVFMLGADGTLHPLIGSHPDPVSSLRMPNGRVLPTSDKVMGAVDSNSTQNRVIGQVEVPPGTDLTGYDLARFSAGDRPVGDSDIHLGDTPGLDSRTISARSLSRLGTDLTVPVGSCPQWRGYDPDKPLYVTQLGGAPVQTVTLSKATTP</sequence>
<feature type="transmembrane region" description="Helical" evidence="1">
    <location>
        <begin position="30"/>
        <end position="48"/>
    </location>
</feature>
<keyword evidence="1" id="KW-0472">Membrane</keyword>
<protein>
    <submittedName>
        <fullName evidence="2">Uncharacterized protein</fullName>
    </submittedName>
</protein>
<proteinExistence type="predicted"/>
<keyword evidence="1" id="KW-0812">Transmembrane</keyword>
<name>A0A8J3QPY7_9ACTN</name>
<accession>A0A8J3QPY7</accession>
<dbReference type="EMBL" id="BONZ01000021">
    <property type="protein sequence ID" value="GIH14132.1"/>
    <property type="molecule type" value="Genomic_DNA"/>
</dbReference>
<feature type="transmembrane region" description="Helical" evidence="1">
    <location>
        <begin position="365"/>
        <end position="387"/>
    </location>
</feature>